<reference evidence="1" key="1">
    <citation type="submission" date="2020-05" db="EMBL/GenBank/DDBJ databases">
        <authorList>
            <person name="Chiriac C."/>
            <person name="Salcher M."/>
            <person name="Ghai R."/>
            <person name="Kavagutti S V."/>
        </authorList>
    </citation>
    <scope>NUCLEOTIDE SEQUENCE</scope>
</reference>
<dbReference type="SUPFAM" id="SSF52833">
    <property type="entry name" value="Thioredoxin-like"/>
    <property type="match status" value="1"/>
</dbReference>
<dbReference type="Gene3D" id="3.40.30.10">
    <property type="entry name" value="Glutaredoxin"/>
    <property type="match status" value="1"/>
</dbReference>
<dbReference type="AlphaFoldDB" id="A0A6J7FNT9"/>
<accession>A0A6J7FNT9</accession>
<sequence>MNKKWAGRVTVVGVAWSGDEASMQAFIDRHGITFQSMNDQTGALFAHFGVPAQPAWVFVSPDGTAKTYLGAMEPDVLDTALSNTMGGR</sequence>
<protein>
    <submittedName>
        <fullName evidence="1">Unannotated protein</fullName>
    </submittedName>
</protein>
<proteinExistence type="predicted"/>
<dbReference type="EMBL" id="CAFBLP010000141">
    <property type="protein sequence ID" value="CAB4895578.1"/>
    <property type="molecule type" value="Genomic_DNA"/>
</dbReference>
<dbReference type="InterPro" id="IPR036249">
    <property type="entry name" value="Thioredoxin-like_sf"/>
</dbReference>
<organism evidence="1">
    <name type="scientific">freshwater metagenome</name>
    <dbReference type="NCBI Taxonomy" id="449393"/>
    <lineage>
        <taxon>unclassified sequences</taxon>
        <taxon>metagenomes</taxon>
        <taxon>ecological metagenomes</taxon>
    </lineage>
</organism>
<name>A0A6J7FNT9_9ZZZZ</name>
<evidence type="ECO:0000313" key="1">
    <source>
        <dbReference type="EMBL" id="CAB4895578.1"/>
    </source>
</evidence>
<gene>
    <name evidence="1" type="ORF">UFOPK3376_03138</name>
</gene>